<proteinExistence type="predicted"/>
<accession>A0ABV6JM19</accession>
<dbReference type="Proteomes" id="UP001589865">
    <property type="component" value="Unassembled WGS sequence"/>
</dbReference>
<gene>
    <name evidence="1" type="ORF">ACFFGY_00765</name>
</gene>
<sequence>MTEEEAARHRDSDPERTQQVIALILSHLQGHSLPLSLAELREMTGLRKSDLLRALAAAEQQVRVVPAGRFQWRIAQSGPDNLNRA</sequence>
<dbReference type="EMBL" id="JBHLUN010000001">
    <property type="protein sequence ID" value="MFC0406758.1"/>
    <property type="molecule type" value="Genomic_DNA"/>
</dbReference>
<dbReference type="RefSeq" id="WP_377042438.1">
    <property type="nucleotide sequence ID" value="NZ_JBHLUN010000001.1"/>
</dbReference>
<keyword evidence="2" id="KW-1185">Reference proteome</keyword>
<name>A0ABV6JM19_9PROT</name>
<organism evidence="1 2">
    <name type="scientific">Roseomonas elaeocarpi</name>
    <dbReference type="NCBI Taxonomy" id="907779"/>
    <lineage>
        <taxon>Bacteria</taxon>
        <taxon>Pseudomonadati</taxon>
        <taxon>Pseudomonadota</taxon>
        <taxon>Alphaproteobacteria</taxon>
        <taxon>Acetobacterales</taxon>
        <taxon>Roseomonadaceae</taxon>
        <taxon>Roseomonas</taxon>
    </lineage>
</organism>
<evidence type="ECO:0000313" key="2">
    <source>
        <dbReference type="Proteomes" id="UP001589865"/>
    </source>
</evidence>
<comment type="caution">
    <text evidence="1">The sequence shown here is derived from an EMBL/GenBank/DDBJ whole genome shotgun (WGS) entry which is preliminary data.</text>
</comment>
<reference evidence="1 2" key="1">
    <citation type="submission" date="2024-09" db="EMBL/GenBank/DDBJ databases">
        <authorList>
            <person name="Sun Q."/>
            <person name="Mori K."/>
        </authorList>
    </citation>
    <scope>NUCLEOTIDE SEQUENCE [LARGE SCALE GENOMIC DNA]</scope>
    <source>
        <strain evidence="1 2">TBRC 5777</strain>
    </source>
</reference>
<evidence type="ECO:0000313" key="1">
    <source>
        <dbReference type="EMBL" id="MFC0406758.1"/>
    </source>
</evidence>
<evidence type="ECO:0008006" key="3">
    <source>
        <dbReference type="Google" id="ProtNLM"/>
    </source>
</evidence>
<protein>
    <recommendedName>
        <fullName evidence="3">MarR family transcriptional regulator</fullName>
    </recommendedName>
</protein>